<comment type="caution">
    <text evidence="1">The sequence shown here is derived from an EMBL/GenBank/DDBJ whole genome shotgun (WGS) entry which is preliminary data.</text>
</comment>
<proteinExistence type="predicted"/>
<evidence type="ECO:0008006" key="3">
    <source>
        <dbReference type="Google" id="ProtNLM"/>
    </source>
</evidence>
<evidence type="ECO:0000313" key="2">
    <source>
        <dbReference type="Proteomes" id="UP000278746"/>
    </source>
</evidence>
<dbReference type="Proteomes" id="UP000278746">
    <property type="component" value="Unassembled WGS sequence"/>
</dbReference>
<sequence>MVMLVSGYFVKVPLLSIKEQLKEVLEMAPEEGIQTEIEKTSSHIKEKYGFDESILRVSKVGSKLFIEVDFIVDTHKWEPSIKDQDRIREEFFER</sequence>
<reference evidence="1 2" key="1">
    <citation type="submission" date="2018-10" db="EMBL/GenBank/DDBJ databases">
        <title>Bacillus Keqinensis sp. nov., a moderately halophilic bacterium isolated from a saline-alkaline lake.</title>
        <authorList>
            <person name="Wang H."/>
        </authorList>
    </citation>
    <scope>NUCLEOTIDE SEQUENCE [LARGE SCALE GENOMIC DNA]</scope>
    <source>
        <strain evidence="1 2">KQ-3</strain>
    </source>
</reference>
<dbReference type="EMBL" id="RHIB01000001">
    <property type="protein sequence ID" value="RNA69291.1"/>
    <property type="molecule type" value="Genomic_DNA"/>
</dbReference>
<evidence type="ECO:0000313" key="1">
    <source>
        <dbReference type="EMBL" id="RNA69291.1"/>
    </source>
</evidence>
<dbReference type="AlphaFoldDB" id="A0A3M7TVK2"/>
<name>A0A3M7TVK2_9BACI</name>
<protein>
    <recommendedName>
        <fullName evidence="3">Cation efflux protein cytoplasmic domain-containing protein</fullName>
    </recommendedName>
</protein>
<gene>
    <name evidence="1" type="ORF">EBO34_04925</name>
</gene>
<organism evidence="1 2">
    <name type="scientific">Alteribacter keqinensis</name>
    <dbReference type="NCBI Taxonomy" id="2483800"/>
    <lineage>
        <taxon>Bacteria</taxon>
        <taxon>Bacillati</taxon>
        <taxon>Bacillota</taxon>
        <taxon>Bacilli</taxon>
        <taxon>Bacillales</taxon>
        <taxon>Bacillaceae</taxon>
        <taxon>Alteribacter</taxon>
    </lineage>
</organism>
<keyword evidence="2" id="KW-1185">Reference proteome</keyword>
<accession>A0A3M7TVK2</accession>